<feature type="domain" description="Transglycosylase SLT" evidence="3">
    <location>
        <begin position="41"/>
        <end position="156"/>
    </location>
</feature>
<name>A0A838CS60_9BACI</name>
<accession>A0A838CS60</accession>
<dbReference type="Proteomes" id="UP000571017">
    <property type="component" value="Unassembled WGS sequence"/>
</dbReference>
<dbReference type="AlphaFoldDB" id="A0A838CS60"/>
<feature type="signal peptide" evidence="2">
    <location>
        <begin position="1"/>
        <end position="24"/>
    </location>
</feature>
<evidence type="ECO:0000259" key="3">
    <source>
        <dbReference type="Pfam" id="PF01464"/>
    </source>
</evidence>
<dbReference type="Pfam" id="PF01464">
    <property type="entry name" value="SLT"/>
    <property type="match status" value="1"/>
</dbReference>
<dbReference type="InterPro" id="IPR023346">
    <property type="entry name" value="Lysozyme-like_dom_sf"/>
</dbReference>
<gene>
    <name evidence="4" type="ORF">H0266_07360</name>
</gene>
<dbReference type="RefSeq" id="WP_181471772.1">
    <property type="nucleotide sequence ID" value="NZ_JACEFG010000002.1"/>
</dbReference>
<reference evidence="4 5" key="1">
    <citation type="journal article" date="2004" name="Extremophiles">
        <title>Halobacillus locisalis sp. nov., a halophilic bacterium isolated from a marine solar saltern of the Yellow Sea in Korea.</title>
        <authorList>
            <person name="Yoon J.H."/>
            <person name="Kang K.H."/>
            <person name="Oh T.K."/>
            <person name="Park Y.H."/>
        </authorList>
    </citation>
    <scope>NUCLEOTIDE SEQUENCE [LARGE SCALE GENOMIC DNA]</scope>
    <source>
        <strain evidence="4 5">KCTC 3788</strain>
    </source>
</reference>
<evidence type="ECO:0000256" key="2">
    <source>
        <dbReference type="SAM" id="SignalP"/>
    </source>
</evidence>
<protein>
    <submittedName>
        <fullName evidence="4">Transglycosylase SLT domain-containing protein</fullName>
    </submittedName>
</protein>
<evidence type="ECO:0000313" key="5">
    <source>
        <dbReference type="Proteomes" id="UP000571017"/>
    </source>
</evidence>
<keyword evidence="1 2" id="KW-0732">Signal</keyword>
<dbReference type="Gene3D" id="2.60.40.1220">
    <property type="match status" value="1"/>
</dbReference>
<dbReference type="InterPro" id="IPR008258">
    <property type="entry name" value="Transglycosylase_SLT_dom_1"/>
</dbReference>
<keyword evidence="5" id="KW-1185">Reference proteome</keyword>
<organism evidence="4 5">
    <name type="scientific">Halobacillus locisalis</name>
    <dbReference type="NCBI Taxonomy" id="220753"/>
    <lineage>
        <taxon>Bacteria</taxon>
        <taxon>Bacillati</taxon>
        <taxon>Bacillota</taxon>
        <taxon>Bacilli</taxon>
        <taxon>Bacillales</taxon>
        <taxon>Bacillaceae</taxon>
        <taxon>Halobacillus</taxon>
    </lineage>
</organism>
<evidence type="ECO:0000313" key="4">
    <source>
        <dbReference type="EMBL" id="MBA2174708.1"/>
    </source>
</evidence>
<dbReference type="Gene3D" id="1.10.530.10">
    <property type="match status" value="1"/>
</dbReference>
<feature type="chain" id="PRO_5032359998" evidence="2">
    <location>
        <begin position="25"/>
        <end position="425"/>
    </location>
</feature>
<dbReference type="EMBL" id="JACEFG010000002">
    <property type="protein sequence ID" value="MBA2174708.1"/>
    <property type="molecule type" value="Genomic_DNA"/>
</dbReference>
<proteinExistence type="predicted"/>
<sequence length="425" mass="48730">MKKLLQVFSLLFLTGLLFTTPVLAENSDANENLTKNEVKELIVKVAREYEIPPEVLIAIAFEESKFEQFNDKGEPLQSGDNGYGVMQITDEVDNLEEIKYDTEANIRAGAEKLLEKWNWQINPNIDILPDVVETIDSKNNRNIIEHWYFAIMAYNGLVEVNVPKEKNIGVELDTEDMTYQDRVFDHIEEYGELELADTEFIKGIAYEVINDESGQVKFKENALTFEEEGTYSHMNFKNGDKVYVINENYPKYMFGFKYDTKDISSRSEIPYYTTFEITDDSLFFKPSNTLYSHYRYYEVEREGMTGYIASSNLELVSNNDTSFSDSNTLTDSSSPKKVNPDKTFTVTLEPSEINKTSINNRNIYIVREDGLGVEVELDFDQDSDKVKVDPVKDLQSGQTYSLYVKDVSSDAGVMTTPIQHTFTVQ</sequence>
<comment type="caution">
    <text evidence="4">The sequence shown here is derived from an EMBL/GenBank/DDBJ whole genome shotgun (WGS) entry which is preliminary data.</text>
</comment>
<evidence type="ECO:0000256" key="1">
    <source>
        <dbReference type="ARBA" id="ARBA00022729"/>
    </source>
</evidence>
<dbReference type="InterPro" id="IPR014755">
    <property type="entry name" value="Cu-Rt/internalin_Ig-like"/>
</dbReference>
<dbReference type="SUPFAM" id="SSF53955">
    <property type="entry name" value="Lysozyme-like"/>
    <property type="match status" value="1"/>
</dbReference>